<dbReference type="SUPFAM" id="SSF53807">
    <property type="entry name" value="Helical backbone' metal receptor"/>
    <property type="match status" value="1"/>
</dbReference>
<protein>
    <submittedName>
        <fullName evidence="5">ABC transporter substrate-binding protein</fullName>
    </submittedName>
    <submittedName>
        <fullName evidence="6">Iron complex transport system substrate-binding protein</fullName>
    </submittedName>
</protein>
<feature type="domain" description="Fe/B12 periplasmic-binding" evidence="4">
    <location>
        <begin position="72"/>
        <end position="356"/>
    </location>
</feature>
<feature type="compositionally biased region" description="Polar residues" evidence="2">
    <location>
        <begin position="39"/>
        <end position="53"/>
    </location>
</feature>
<dbReference type="EMBL" id="FNAU01000013">
    <property type="protein sequence ID" value="SDE55181.1"/>
    <property type="molecule type" value="Genomic_DNA"/>
</dbReference>
<evidence type="ECO:0000259" key="4">
    <source>
        <dbReference type="PROSITE" id="PS50983"/>
    </source>
</evidence>
<dbReference type="EMBL" id="JAWNFU010000001">
    <property type="protein sequence ID" value="MDY5152873.1"/>
    <property type="molecule type" value="Genomic_DNA"/>
</dbReference>
<dbReference type="PROSITE" id="PS50983">
    <property type="entry name" value="FE_B12_PBP"/>
    <property type="match status" value="1"/>
</dbReference>
<evidence type="ECO:0000256" key="3">
    <source>
        <dbReference type="SAM" id="SignalP"/>
    </source>
</evidence>
<sequence length="396" mass="43431">MKRKTWNGLLALLCGLALAITGCGQSTNDTAGTATNGAESAQTSDSQTAESGTRTVVDNVGRTVEVPTKAENIVAVGSMGPRMISYMELVDNLVGSEDCDQEGAKALRDYSVVYHEKLGALPSIGKGGGSGVNNAYAEPIIELQPDVIFAGFDKEAADELQRQTGIPVVSIRYKTVGFFEDTAFEDSLRLIGEITDREERAEEIADYIAEIKADLAGRVKDVPEEKKKRAYTGAVTWSGQHGFAYTYLDFPPFNAVQANNVADVLKEQEEYKQGAMGVELDWEQIPEWDPEVIFLDPGSMHLVNEEYSARPEYFESLRAVQNDEVYTMPSSNHMGPNVTYHLINAYHAGKVLYPEQFADVELAEKAGEIMEKMLGQDFFTEMQEAGLTYGKLKIGA</sequence>
<accession>A0A1G7DUP3</accession>
<evidence type="ECO:0000313" key="7">
    <source>
        <dbReference type="Proteomes" id="UP000182744"/>
    </source>
</evidence>
<keyword evidence="3" id="KW-0732">Signal</keyword>
<dbReference type="Pfam" id="PF01497">
    <property type="entry name" value="Peripla_BP_2"/>
    <property type="match status" value="1"/>
</dbReference>
<gene>
    <name evidence="5" type="ORF">R6G71_02245</name>
    <name evidence="6" type="ORF">SAMN05421878_11318</name>
</gene>
<reference evidence="7" key="1">
    <citation type="submission" date="2016-10" db="EMBL/GenBank/DDBJ databases">
        <authorList>
            <person name="Varghese N."/>
        </authorList>
    </citation>
    <scope>NUCLEOTIDE SEQUENCE [LARGE SCALE GENOMIC DNA]</scope>
    <source>
        <strain evidence="7">DSM 20639</strain>
    </source>
</reference>
<proteinExistence type="inferred from homology"/>
<evidence type="ECO:0000313" key="6">
    <source>
        <dbReference type="EMBL" id="SDE55181.1"/>
    </source>
</evidence>
<feature type="chain" id="PRO_5038729177" evidence="3">
    <location>
        <begin position="20"/>
        <end position="396"/>
    </location>
</feature>
<feature type="region of interest" description="Disordered" evidence="2">
    <location>
        <begin position="33"/>
        <end position="53"/>
    </location>
</feature>
<keyword evidence="7" id="KW-1185">Reference proteome</keyword>
<dbReference type="PROSITE" id="PS51257">
    <property type="entry name" value="PROKAR_LIPOPROTEIN"/>
    <property type="match status" value="1"/>
</dbReference>
<dbReference type="Gene3D" id="3.40.50.1980">
    <property type="entry name" value="Nitrogenase molybdenum iron protein domain"/>
    <property type="match status" value="2"/>
</dbReference>
<name>A0A1G7DUP3_9ACTO</name>
<comment type="similarity">
    <text evidence="1">Belongs to the bacterial solute-binding protein 8 family.</text>
</comment>
<dbReference type="AlphaFoldDB" id="A0A1G7DUP3"/>
<reference evidence="5" key="3">
    <citation type="submission" date="2023-10" db="EMBL/GenBank/DDBJ databases">
        <title>Whole Genome based description of the genera Actinobaculum and Actinotignum reveals a complex phylogenetic relationship within the species included in the genus Actinotignum.</title>
        <authorList>
            <person name="Jensen C.S."/>
            <person name="Dargis R."/>
            <person name="Kemp M."/>
            <person name="Christensen J.J."/>
        </authorList>
    </citation>
    <scope>NUCLEOTIDE SEQUENCE</scope>
    <source>
        <strain evidence="5">Actinobaculum_suis_CCUG19206T</strain>
    </source>
</reference>
<dbReference type="Proteomes" id="UP001273799">
    <property type="component" value="Unassembled WGS sequence"/>
</dbReference>
<reference evidence="6" key="2">
    <citation type="submission" date="2016-10" db="EMBL/GenBank/DDBJ databases">
        <authorList>
            <person name="de Groot N.N."/>
        </authorList>
    </citation>
    <scope>NUCLEOTIDE SEQUENCE [LARGE SCALE GENOMIC DNA]</scope>
    <source>
        <strain evidence="6">DSM 20639</strain>
    </source>
</reference>
<organism evidence="6 7">
    <name type="scientific">Actinobaculum suis</name>
    <dbReference type="NCBI Taxonomy" id="1657"/>
    <lineage>
        <taxon>Bacteria</taxon>
        <taxon>Bacillati</taxon>
        <taxon>Actinomycetota</taxon>
        <taxon>Actinomycetes</taxon>
        <taxon>Actinomycetales</taxon>
        <taxon>Actinomycetaceae</taxon>
        <taxon>Actinobaculum</taxon>
    </lineage>
</organism>
<feature type="signal peptide" evidence="3">
    <location>
        <begin position="1"/>
        <end position="19"/>
    </location>
</feature>
<dbReference type="PANTHER" id="PTHR30535">
    <property type="entry name" value="VITAMIN B12-BINDING PROTEIN"/>
    <property type="match status" value="1"/>
</dbReference>
<dbReference type="PANTHER" id="PTHR30535:SF34">
    <property type="entry name" value="MOLYBDATE-BINDING PROTEIN MOLA"/>
    <property type="match status" value="1"/>
</dbReference>
<dbReference type="InterPro" id="IPR050902">
    <property type="entry name" value="ABC_Transporter_SBP"/>
</dbReference>
<evidence type="ECO:0000313" key="5">
    <source>
        <dbReference type="EMBL" id="MDY5152873.1"/>
    </source>
</evidence>
<evidence type="ECO:0000256" key="2">
    <source>
        <dbReference type="SAM" id="MobiDB-lite"/>
    </source>
</evidence>
<evidence type="ECO:0000256" key="1">
    <source>
        <dbReference type="ARBA" id="ARBA00008814"/>
    </source>
</evidence>
<dbReference type="RefSeq" id="WP_074663258.1">
    <property type="nucleotide sequence ID" value="NZ_FNAU01000013.1"/>
</dbReference>
<dbReference type="Proteomes" id="UP000182744">
    <property type="component" value="Unassembled WGS sequence"/>
</dbReference>
<dbReference type="InterPro" id="IPR002491">
    <property type="entry name" value="ABC_transptr_periplasmic_BD"/>
</dbReference>